<comment type="caution">
    <text evidence="6">The sequence shown here is derived from an EMBL/GenBank/DDBJ whole genome shotgun (WGS) entry which is preliminary data.</text>
</comment>
<keyword evidence="5" id="KW-0812">Transmembrane</keyword>
<feature type="region of interest" description="Disordered" evidence="4">
    <location>
        <begin position="259"/>
        <end position="316"/>
    </location>
</feature>
<dbReference type="GO" id="GO:0032259">
    <property type="term" value="P:methylation"/>
    <property type="evidence" value="ECO:0007669"/>
    <property type="project" value="InterPro"/>
</dbReference>
<dbReference type="EMBL" id="LAZR01014326">
    <property type="protein sequence ID" value="KKM17997.1"/>
    <property type="molecule type" value="Genomic_DNA"/>
</dbReference>
<dbReference type="GO" id="GO:0006310">
    <property type="term" value="P:DNA recombination"/>
    <property type="evidence" value="ECO:0007669"/>
    <property type="project" value="UniProtKB-KW"/>
</dbReference>
<dbReference type="InterPro" id="IPR003798">
    <property type="entry name" value="DNA_recombination_RmuC"/>
</dbReference>
<dbReference type="PANTHER" id="PTHR30563:SF0">
    <property type="entry name" value="DNA RECOMBINATION PROTEIN RMUC"/>
    <property type="match status" value="1"/>
</dbReference>
<accession>A0A0F9HSF6</accession>
<keyword evidence="5" id="KW-0472">Membrane</keyword>
<dbReference type="Pfam" id="PF02646">
    <property type="entry name" value="RmuC"/>
    <property type="match status" value="1"/>
</dbReference>
<protein>
    <submittedName>
        <fullName evidence="6">Uncharacterized protein</fullName>
    </submittedName>
</protein>
<dbReference type="InterPro" id="IPR002052">
    <property type="entry name" value="DNA_methylase_N6_adenine_CS"/>
</dbReference>
<feature type="compositionally biased region" description="Basic residues" evidence="4">
    <location>
        <begin position="209"/>
        <end position="224"/>
    </location>
</feature>
<dbReference type="SUPFAM" id="SSF53335">
    <property type="entry name" value="S-adenosyl-L-methionine-dependent methyltransferases"/>
    <property type="match status" value="1"/>
</dbReference>
<dbReference type="GO" id="GO:0008168">
    <property type="term" value="F:methyltransferase activity"/>
    <property type="evidence" value="ECO:0007669"/>
    <property type="project" value="InterPro"/>
</dbReference>
<feature type="transmembrane region" description="Helical" evidence="5">
    <location>
        <begin position="16"/>
        <end position="36"/>
    </location>
</feature>
<keyword evidence="5" id="KW-1133">Transmembrane helix</keyword>
<dbReference type="AlphaFoldDB" id="A0A0F9HSF6"/>
<dbReference type="PROSITE" id="PS00092">
    <property type="entry name" value="N6_MTASE"/>
    <property type="match status" value="1"/>
</dbReference>
<feature type="compositionally biased region" description="Polar residues" evidence="4">
    <location>
        <begin position="305"/>
        <end position="314"/>
    </location>
</feature>
<gene>
    <name evidence="6" type="ORF">LCGC14_1670120</name>
</gene>
<dbReference type="PANTHER" id="PTHR30563">
    <property type="entry name" value="DNA RECOMBINATION PROTEIN RMUC"/>
    <property type="match status" value="1"/>
</dbReference>
<feature type="coiled-coil region" evidence="3">
    <location>
        <begin position="143"/>
        <end position="170"/>
    </location>
</feature>
<sequence length="498" mass="54955">MELGGATLNLSDPLTLAALAGAGLLFLIIILLIMAVRAAGRSARVAAPLAQQMRILGGHVQQLGQGQEQLRGGLQMVSDTQTNTQAQMMQSMEARLAHVQQQMQDRLADNAARSARSLAEMQQRMTETLHGSSKRTTTSLTQLQERLASIDKAQDNIKALSEQVVSLQHVLDDNPARGAFGEVQLADIVESMLPASCATCPKQGLAKHDLRHHPPPRARPRHIGPGRPWGARSGGAAQGYHLCGAVLGVGLWSWTDKPGNRRQVRVGLSPGGPAHERPSRGRQGAGQRRNAPQSRRQARDGLEAQVSQNTSSAVMAQRVEPPDSLDFFPTPPWATRALCENIKRYSHIHRHTCWEPACGDGGMVRPLEEYFASVRASDAYDYGRGYEVSDFLFPLSHFSHDWIITNPPFRLACDFALTAMDRARIGVAMLVRTAFLESVGRYQRLFSKHRPEVLQFAERVPMFKGRLDAKGSSATAYCWLVWTRPYGDVLRRMDWIAP</sequence>
<organism evidence="6">
    <name type="scientific">marine sediment metagenome</name>
    <dbReference type="NCBI Taxonomy" id="412755"/>
    <lineage>
        <taxon>unclassified sequences</taxon>
        <taxon>metagenomes</taxon>
        <taxon>ecological metagenomes</taxon>
    </lineage>
</organism>
<evidence type="ECO:0000256" key="5">
    <source>
        <dbReference type="SAM" id="Phobius"/>
    </source>
</evidence>
<dbReference type="GO" id="GO:0003676">
    <property type="term" value="F:nucleic acid binding"/>
    <property type="evidence" value="ECO:0007669"/>
    <property type="project" value="InterPro"/>
</dbReference>
<evidence type="ECO:0000256" key="2">
    <source>
        <dbReference type="ARBA" id="ARBA00023172"/>
    </source>
</evidence>
<feature type="region of interest" description="Disordered" evidence="4">
    <location>
        <begin position="206"/>
        <end position="232"/>
    </location>
</feature>
<proteinExistence type="predicted"/>
<evidence type="ECO:0000256" key="4">
    <source>
        <dbReference type="SAM" id="MobiDB-lite"/>
    </source>
</evidence>
<evidence type="ECO:0000256" key="3">
    <source>
        <dbReference type="SAM" id="Coils"/>
    </source>
</evidence>
<keyword evidence="1 3" id="KW-0175">Coiled coil</keyword>
<dbReference type="InterPro" id="IPR029063">
    <property type="entry name" value="SAM-dependent_MTases_sf"/>
</dbReference>
<feature type="compositionally biased region" description="Low complexity" evidence="4">
    <location>
        <begin position="281"/>
        <end position="293"/>
    </location>
</feature>
<evidence type="ECO:0000256" key="1">
    <source>
        <dbReference type="ARBA" id="ARBA00023054"/>
    </source>
</evidence>
<keyword evidence="2" id="KW-0233">DNA recombination</keyword>
<feature type="non-terminal residue" evidence="6">
    <location>
        <position position="498"/>
    </location>
</feature>
<name>A0A0F9HSF6_9ZZZZ</name>
<evidence type="ECO:0000313" key="6">
    <source>
        <dbReference type="EMBL" id="KKM17997.1"/>
    </source>
</evidence>
<reference evidence="6" key="1">
    <citation type="journal article" date="2015" name="Nature">
        <title>Complex archaea that bridge the gap between prokaryotes and eukaryotes.</title>
        <authorList>
            <person name="Spang A."/>
            <person name="Saw J.H."/>
            <person name="Jorgensen S.L."/>
            <person name="Zaremba-Niedzwiedzka K."/>
            <person name="Martijn J."/>
            <person name="Lind A.E."/>
            <person name="van Eijk R."/>
            <person name="Schleper C."/>
            <person name="Guy L."/>
            <person name="Ettema T.J."/>
        </authorList>
    </citation>
    <scope>NUCLEOTIDE SEQUENCE</scope>
</reference>